<gene>
    <name evidence="2" type="ORF">PoB_000027500</name>
</gene>
<protein>
    <submittedName>
        <fullName evidence="2">Uncharacterized protein</fullName>
    </submittedName>
</protein>
<proteinExistence type="predicted"/>
<evidence type="ECO:0000313" key="2">
    <source>
        <dbReference type="EMBL" id="GFN73769.1"/>
    </source>
</evidence>
<evidence type="ECO:0000256" key="1">
    <source>
        <dbReference type="SAM" id="MobiDB-lite"/>
    </source>
</evidence>
<evidence type="ECO:0000313" key="3">
    <source>
        <dbReference type="Proteomes" id="UP000735302"/>
    </source>
</evidence>
<organism evidence="2 3">
    <name type="scientific">Plakobranchus ocellatus</name>
    <dbReference type="NCBI Taxonomy" id="259542"/>
    <lineage>
        <taxon>Eukaryota</taxon>
        <taxon>Metazoa</taxon>
        <taxon>Spiralia</taxon>
        <taxon>Lophotrochozoa</taxon>
        <taxon>Mollusca</taxon>
        <taxon>Gastropoda</taxon>
        <taxon>Heterobranchia</taxon>
        <taxon>Euthyneura</taxon>
        <taxon>Panpulmonata</taxon>
        <taxon>Sacoglossa</taxon>
        <taxon>Placobranchoidea</taxon>
        <taxon>Plakobranchidae</taxon>
        <taxon>Plakobranchus</taxon>
    </lineage>
</organism>
<dbReference type="Proteomes" id="UP000735302">
    <property type="component" value="Unassembled WGS sequence"/>
</dbReference>
<reference evidence="2 3" key="1">
    <citation type="journal article" date="2021" name="Elife">
        <title>Chloroplast acquisition without the gene transfer in kleptoplastic sea slugs, Plakobranchus ocellatus.</title>
        <authorList>
            <person name="Maeda T."/>
            <person name="Takahashi S."/>
            <person name="Yoshida T."/>
            <person name="Shimamura S."/>
            <person name="Takaki Y."/>
            <person name="Nagai Y."/>
            <person name="Toyoda A."/>
            <person name="Suzuki Y."/>
            <person name="Arimoto A."/>
            <person name="Ishii H."/>
            <person name="Satoh N."/>
            <person name="Nishiyama T."/>
            <person name="Hasebe M."/>
            <person name="Maruyama T."/>
            <person name="Minagawa J."/>
            <person name="Obokata J."/>
            <person name="Shigenobu S."/>
        </authorList>
    </citation>
    <scope>NUCLEOTIDE SEQUENCE [LARGE SCALE GENOMIC DNA]</scope>
</reference>
<accession>A0AAV3XS01</accession>
<comment type="caution">
    <text evidence="2">The sequence shown here is derived from an EMBL/GenBank/DDBJ whole genome shotgun (WGS) entry which is preliminary data.</text>
</comment>
<keyword evidence="3" id="KW-1185">Reference proteome</keyword>
<name>A0AAV3XS01_9GAST</name>
<dbReference type="AlphaFoldDB" id="A0AAV3XS01"/>
<dbReference type="EMBL" id="BLXT01000029">
    <property type="protein sequence ID" value="GFN73769.1"/>
    <property type="molecule type" value="Genomic_DNA"/>
</dbReference>
<sequence length="76" mass="8769">TELDQRGNVEEQLKQRISRLESQLTQQQSEEEIQASKDRSQTEVASSGGKERRRDSPTILSPKRKPWTSQVSLEEE</sequence>
<feature type="non-terminal residue" evidence="2">
    <location>
        <position position="1"/>
    </location>
</feature>
<feature type="non-terminal residue" evidence="2">
    <location>
        <position position="76"/>
    </location>
</feature>
<feature type="compositionally biased region" description="Polar residues" evidence="1">
    <location>
        <begin position="67"/>
        <end position="76"/>
    </location>
</feature>
<feature type="region of interest" description="Disordered" evidence="1">
    <location>
        <begin position="20"/>
        <end position="76"/>
    </location>
</feature>